<dbReference type="RefSeq" id="WP_114002565.1">
    <property type="nucleotide sequence ID" value="NZ_PSQG01000021.1"/>
</dbReference>
<sequence>MNDREREAYLNRIGYEGELRTDKKCLEKIMELHLCSIPFENLEIFDEGRIPSLRSEDIYEKIIVRKRGGYCFELNKLFYELLKALDFRVIPVAVRILWNREELPPVLHRATLVIFEEGSYYCDVGYGGPGPKKPVLMKDGIHREKNGWYRVNMKPGNTNGEILVERRKEEKYLPILRFSQTPAVEADFELLNFYCAKSPDVLFTRKRVVSICRPEGSVALTGDVLTIQKEDGVIETKISDSEETIRLWMEHYFGLEFLQI</sequence>
<proteinExistence type="inferred from homology"/>
<dbReference type="Gene3D" id="3.30.2140.20">
    <property type="match status" value="1"/>
</dbReference>
<evidence type="ECO:0000313" key="3">
    <source>
        <dbReference type="Proteomes" id="UP000253208"/>
    </source>
</evidence>
<dbReference type="InterPro" id="IPR038765">
    <property type="entry name" value="Papain-like_cys_pep_sf"/>
</dbReference>
<accession>A0A367FVN5</accession>
<evidence type="ECO:0008006" key="4">
    <source>
        <dbReference type="Google" id="ProtNLM"/>
    </source>
</evidence>
<dbReference type="EMBL" id="PSQG01000021">
    <property type="protein sequence ID" value="RCH42507.1"/>
    <property type="molecule type" value="Genomic_DNA"/>
</dbReference>
<evidence type="ECO:0000313" key="2">
    <source>
        <dbReference type="EMBL" id="RCH42507.1"/>
    </source>
</evidence>
<name>A0A367FVN5_9FIRM</name>
<evidence type="ECO:0000256" key="1">
    <source>
        <dbReference type="ARBA" id="ARBA00006547"/>
    </source>
</evidence>
<dbReference type="SUPFAM" id="SSF54001">
    <property type="entry name" value="Cysteine proteinases"/>
    <property type="match status" value="1"/>
</dbReference>
<dbReference type="InterPro" id="IPR053710">
    <property type="entry name" value="Arylamine_NAT_domain_sf"/>
</dbReference>
<dbReference type="InterPro" id="IPR001447">
    <property type="entry name" value="Arylamine_N-AcTrfase"/>
</dbReference>
<dbReference type="GO" id="GO:0016407">
    <property type="term" value="F:acetyltransferase activity"/>
    <property type="evidence" value="ECO:0007669"/>
    <property type="project" value="InterPro"/>
</dbReference>
<dbReference type="PANTHER" id="PTHR11786:SF0">
    <property type="entry name" value="ARYLAMINE N-ACETYLTRANSFERASE 4-RELATED"/>
    <property type="match status" value="1"/>
</dbReference>
<comment type="caution">
    <text evidence="2">The sequence shown here is derived from an EMBL/GenBank/DDBJ whole genome shotgun (WGS) entry which is preliminary data.</text>
</comment>
<dbReference type="PANTHER" id="PTHR11786">
    <property type="entry name" value="N-HYDROXYARYLAMINE O-ACETYLTRANSFERASE"/>
    <property type="match status" value="1"/>
</dbReference>
<dbReference type="Proteomes" id="UP000253208">
    <property type="component" value="Unassembled WGS sequence"/>
</dbReference>
<gene>
    <name evidence="2" type="ORF">C4886_13775</name>
</gene>
<reference evidence="2 3" key="1">
    <citation type="submission" date="2018-02" db="EMBL/GenBank/DDBJ databases">
        <title>Complete genome sequencing of Faecalibacterium prausnitzii strains isolated from the human gut.</title>
        <authorList>
            <person name="Fitzgerald B.C."/>
            <person name="Shkoporov A.N."/>
            <person name="Ross P.R."/>
            <person name="Hill C."/>
        </authorList>
    </citation>
    <scope>NUCLEOTIDE SEQUENCE [LARGE SCALE GENOMIC DNA]</scope>
    <source>
        <strain evidence="2 3">APC942/31-1</strain>
    </source>
</reference>
<dbReference type="AlphaFoldDB" id="A0A367FVN5"/>
<dbReference type="Pfam" id="PF00797">
    <property type="entry name" value="Acetyltransf_2"/>
    <property type="match status" value="1"/>
</dbReference>
<organism evidence="2 3">
    <name type="scientific">Blautia obeum</name>
    <dbReference type="NCBI Taxonomy" id="40520"/>
    <lineage>
        <taxon>Bacteria</taxon>
        <taxon>Bacillati</taxon>
        <taxon>Bacillota</taxon>
        <taxon>Clostridia</taxon>
        <taxon>Lachnospirales</taxon>
        <taxon>Lachnospiraceae</taxon>
        <taxon>Blautia</taxon>
    </lineage>
</organism>
<protein>
    <recommendedName>
        <fullName evidence="4">Arylamine N-acetyltransferase</fullName>
    </recommendedName>
</protein>
<comment type="similarity">
    <text evidence="1">Belongs to the arylamine N-acetyltransferase family.</text>
</comment>